<dbReference type="EMBL" id="OOIP01000023">
    <property type="protein sequence ID" value="SPO40919.1"/>
    <property type="molecule type" value="Genomic_DNA"/>
</dbReference>
<feature type="domain" description="Deoxyribonuclease NucA/NucB" evidence="2">
    <location>
        <begin position="148"/>
        <end position="203"/>
    </location>
</feature>
<dbReference type="Pfam" id="PF14040">
    <property type="entry name" value="DNase_NucA_NucB"/>
    <property type="match status" value="1"/>
</dbReference>
<dbReference type="Proteomes" id="UP000323386">
    <property type="component" value="Unassembled WGS sequence"/>
</dbReference>
<dbReference type="OrthoDB" id="2748312at2759"/>
<feature type="signal peptide" evidence="1">
    <location>
        <begin position="1"/>
        <end position="26"/>
    </location>
</feature>
<proteinExistence type="predicted"/>
<accession>A0A5C3FBZ6</accession>
<evidence type="ECO:0000313" key="3">
    <source>
        <dbReference type="EMBL" id="SPO40919.1"/>
    </source>
</evidence>
<name>A0A5C3FBZ6_9BASI</name>
<sequence>MNVLARLTNLVALLVLLVTLAGGTEGQVPTFLLRCNPYTGPDGQTRNGAFGPCNNACFAVNRDAQPGLFTALAQGVSDRDAGCASVLPAVPRHRDTASRCCQGSSLFQRQDQGEIGLERTPLSTRGALARADRFGTTFSRVVVGGGRQYSAYGNSCDEYPLASTARGPKRYRTLRCVPLVEKQNRNGQWKTFRSANDVKGGVQVGLGVVWATERIKYTSLQFSDALYFEPAHAHAHAQSSEIVDIEPTSLDNDDDEGRGAGAMKHLVLSNGWIASVHRDSPIRGGDRMGRHFWIDGDDVHDLEVVSELSAPAVRSIYLAAQQRRQENK</sequence>
<dbReference type="InterPro" id="IPR029476">
    <property type="entry name" value="DNase_NucA_NucB"/>
</dbReference>
<reference evidence="3 4" key="1">
    <citation type="submission" date="2018-03" db="EMBL/GenBank/DDBJ databases">
        <authorList>
            <person name="Guldener U."/>
        </authorList>
    </citation>
    <scope>NUCLEOTIDE SEQUENCE [LARGE SCALE GENOMIC DNA]</scope>
    <source>
        <strain evidence="3 4">DAOM196992</strain>
    </source>
</reference>
<organism evidence="3 4">
    <name type="scientific">Pseudozyma flocculosa</name>
    <dbReference type="NCBI Taxonomy" id="84751"/>
    <lineage>
        <taxon>Eukaryota</taxon>
        <taxon>Fungi</taxon>
        <taxon>Dikarya</taxon>
        <taxon>Basidiomycota</taxon>
        <taxon>Ustilaginomycotina</taxon>
        <taxon>Ustilaginomycetes</taxon>
        <taxon>Ustilaginales</taxon>
        <taxon>Ustilaginaceae</taxon>
        <taxon>Pseudozyma</taxon>
    </lineage>
</organism>
<dbReference type="AlphaFoldDB" id="A0A5C3FBZ6"/>
<keyword evidence="1" id="KW-0732">Signal</keyword>
<feature type="chain" id="PRO_5023149879" description="Deoxyribonuclease NucA/NucB domain-containing protein" evidence="1">
    <location>
        <begin position="27"/>
        <end position="328"/>
    </location>
</feature>
<evidence type="ECO:0000256" key="1">
    <source>
        <dbReference type="SAM" id="SignalP"/>
    </source>
</evidence>
<evidence type="ECO:0000259" key="2">
    <source>
        <dbReference type="Pfam" id="PF14040"/>
    </source>
</evidence>
<evidence type="ECO:0000313" key="4">
    <source>
        <dbReference type="Proteomes" id="UP000323386"/>
    </source>
</evidence>
<gene>
    <name evidence="3" type="ORF">PSFLO_06401</name>
</gene>
<keyword evidence="4" id="KW-1185">Reference proteome</keyword>
<protein>
    <recommendedName>
        <fullName evidence="2">Deoxyribonuclease NucA/NucB domain-containing protein</fullName>
    </recommendedName>
</protein>